<feature type="signal peptide" evidence="2">
    <location>
        <begin position="1"/>
        <end position="27"/>
    </location>
</feature>
<dbReference type="AlphaFoldDB" id="A0AAN7IVP0"/>
<evidence type="ECO:0000313" key="4">
    <source>
        <dbReference type="Proteomes" id="UP001324115"/>
    </source>
</evidence>
<evidence type="ECO:0000313" key="3">
    <source>
        <dbReference type="EMBL" id="KAK4595928.1"/>
    </source>
</evidence>
<evidence type="ECO:0000256" key="1">
    <source>
        <dbReference type="SAM" id="MobiDB-lite"/>
    </source>
</evidence>
<comment type="caution">
    <text evidence="3">The sequence shown here is derived from an EMBL/GenBank/DDBJ whole genome shotgun (WGS) entry which is preliminary data.</text>
</comment>
<accession>A0AAN7IVP0</accession>
<feature type="region of interest" description="Disordered" evidence="1">
    <location>
        <begin position="40"/>
        <end position="73"/>
    </location>
</feature>
<organism evidence="3 4">
    <name type="scientific">Quercus rubra</name>
    <name type="common">Northern red oak</name>
    <name type="synonym">Quercus borealis</name>
    <dbReference type="NCBI Taxonomy" id="3512"/>
    <lineage>
        <taxon>Eukaryota</taxon>
        <taxon>Viridiplantae</taxon>
        <taxon>Streptophyta</taxon>
        <taxon>Embryophyta</taxon>
        <taxon>Tracheophyta</taxon>
        <taxon>Spermatophyta</taxon>
        <taxon>Magnoliopsida</taxon>
        <taxon>eudicotyledons</taxon>
        <taxon>Gunneridae</taxon>
        <taxon>Pentapetalae</taxon>
        <taxon>rosids</taxon>
        <taxon>fabids</taxon>
        <taxon>Fagales</taxon>
        <taxon>Fagaceae</taxon>
        <taxon>Quercus</taxon>
    </lineage>
</organism>
<keyword evidence="4" id="KW-1185">Reference proteome</keyword>
<keyword evidence="2" id="KW-0732">Signal</keyword>
<feature type="chain" id="PRO_5043036985" evidence="2">
    <location>
        <begin position="28"/>
        <end position="73"/>
    </location>
</feature>
<reference evidence="3 4" key="1">
    <citation type="journal article" date="2023" name="G3 (Bethesda)">
        <title>A haplotype-resolved chromosome-scale genome for Quercus rubra L. provides insights into the genetics of adaptive traits for red oak species.</title>
        <authorList>
            <person name="Kapoor B."/>
            <person name="Jenkins J."/>
            <person name="Schmutz J."/>
            <person name="Zhebentyayeva T."/>
            <person name="Kuelheim C."/>
            <person name="Coggeshall M."/>
            <person name="Heim C."/>
            <person name="Lasky J.R."/>
            <person name="Leites L."/>
            <person name="Islam-Faridi N."/>
            <person name="Romero-Severson J."/>
            <person name="DeLeo V.L."/>
            <person name="Lucas S.M."/>
            <person name="Lazic D."/>
            <person name="Gailing O."/>
            <person name="Carlson J."/>
            <person name="Staton M."/>
        </authorList>
    </citation>
    <scope>NUCLEOTIDE SEQUENCE [LARGE SCALE GENOMIC DNA]</scope>
    <source>
        <strain evidence="3">Pseudo-F2</strain>
    </source>
</reference>
<gene>
    <name evidence="3" type="ORF">RGQ29_014140</name>
</gene>
<evidence type="ECO:0000256" key="2">
    <source>
        <dbReference type="SAM" id="SignalP"/>
    </source>
</evidence>
<sequence length="73" mass="8037">MFVSRSQVVCLLLIFLSISAFHNGVLGARYLKEEDSLKNPQVSSVGSSKKEVESSFTAVERTVPSCPDPLHNR</sequence>
<dbReference type="EMBL" id="JAXUIC010000003">
    <property type="protein sequence ID" value="KAK4595928.1"/>
    <property type="molecule type" value="Genomic_DNA"/>
</dbReference>
<protein>
    <submittedName>
        <fullName evidence="3">Uncharacterized protein</fullName>
    </submittedName>
</protein>
<name>A0AAN7IVP0_QUERU</name>
<proteinExistence type="predicted"/>
<dbReference type="Proteomes" id="UP001324115">
    <property type="component" value="Unassembled WGS sequence"/>
</dbReference>